<evidence type="ECO:0000256" key="1">
    <source>
        <dbReference type="SAM" id="MobiDB-lite"/>
    </source>
</evidence>
<name>A0AAF0F3I4_9BASI</name>
<dbReference type="GeneID" id="85224194"/>
<proteinExistence type="predicted"/>
<feature type="region of interest" description="Disordered" evidence="1">
    <location>
        <begin position="70"/>
        <end position="93"/>
    </location>
</feature>
<keyword evidence="3" id="KW-1185">Reference proteome</keyword>
<protein>
    <submittedName>
        <fullName evidence="2">Uncharacterized protein</fullName>
    </submittedName>
</protein>
<evidence type="ECO:0000313" key="2">
    <source>
        <dbReference type="EMBL" id="WFD37598.1"/>
    </source>
</evidence>
<feature type="compositionally biased region" description="Basic and acidic residues" evidence="1">
    <location>
        <begin position="82"/>
        <end position="93"/>
    </location>
</feature>
<dbReference type="AlphaFoldDB" id="A0AAF0F3I4"/>
<organism evidence="2 3">
    <name type="scientific">Malassezia japonica</name>
    <dbReference type="NCBI Taxonomy" id="223818"/>
    <lineage>
        <taxon>Eukaryota</taxon>
        <taxon>Fungi</taxon>
        <taxon>Dikarya</taxon>
        <taxon>Basidiomycota</taxon>
        <taxon>Ustilaginomycotina</taxon>
        <taxon>Malasseziomycetes</taxon>
        <taxon>Malasseziales</taxon>
        <taxon>Malasseziaceae</taxon>
        <taxon>Malassezia</taxon>
    </lineage>
</organism>
<dbReference type="RefSeq" id="XP_060120495.1">
    <property type="nucleotide sequence ID" value="XM_060264512.1"/>
</dbReference>
<evidence type="ECO:0000313" key="3">
    <source>
        <dbReference type="Proteomes" id="UP001217754"/>
    </source>
</evidence>
<gene>
    <name evidence="2" type="ORF">MJAP1_000545</name>
</gene>
<dbReference type="Proteomes" id="UP001217754">
    <property type="component" value="Chromosome 1"/>
</dbReference>
<accession>A0AAF0F3I4</accession>
<sequence length="381" mass="43422">MARPLAQLVEDYLDEEQYALASTPLAQWADAIPVKFDTVWELLSHEPNGELDSEQPWHSPMAEFWMGPARSRSFTPTASPSKGRESWLESSEQKHYQPTEGAWRTLGALAQICQWEKARDTLFCTLHGKDEMRTLVKLLFSFPWQAPTEDEDESRNDRDALQERVETTAIVYGALATYSAQNAALAVALQYTTAYFFSMLKQIHLEILCETRVKDSWAFLDAIYLYLYQRCDPDHAKEGQMRTSHTMASSELAHWIQLPFFYAGTLSAPVSRNDKVEVAVFSECMTEWYRNLWLKCYLLRTLAQKSVPIDDGVWTMLLGELADAKRTMEDSAEEHEATAMLLDEDSLEETPTAEAQTHPFTTLLDPVEVLINIASLYHGKA</sequence>
<dbReference type="EMBL" id="CP119958">
    <property type="protein sequence ID" value="WFD37598.1"/>
    <property type="molecule type" value="Genomic_DNA"/>
</dbReference>
<reference evidence="2" key="1">
    <citation type="submission" date="2023-03" db="EMBL/GenBank/DDBJ databases">
        <title>Mating type loci evolution in Malassezia.</title>
        <authorList>
            <person name="Coelho M.A."/>
        </authorList>
    </citation>
    <scope>NUCLEOTIDE SEQUENCE</scope>
    <source>
        <strain evidence="2">CBS 9431</strain>
    </source>
</reference>